<dbReference type="InParanoid" id="A0A2Y9R1H2"/>
<feature type="compositionally biased region" description="Polar residues" evidence="2">
    <location>
        <begin position="234"/>
        <end position="245"/>
    </location>
</feature>
<name>A0A2Y9R1H2_TRIMA</name>
<protein>
    <submittedName>
        <fullName evidence="4">Coiled-coil domain-containing protein 157</fullName>
    </submittedName>
</protein>
<dbReference type="STRING" id="127582.A0A2Y9R1H2"/>
<dbReference type="KEGG" id="tmu:101361101"/>
<feature type="region of interest" description="Disordered" evidence="2">
    <location>
        <begin position="813"/>
        <end position="918"/>
    </location>
</feature>
<proteinExistence type="predicted"/>
<feature type="compositionally biased region" description="Polar residues" evidence="2">
    <location>
        <begin position="867"/>
        <end position="876"/>
    </location>
</feature>
<reference evidence="4" key="1">
    <citation type="submission" date="2025-08" db="UniProtKB">
        <authorList>
            <consortium name="RefSeq"/>
        </authorList>
    </citation>
    <scope>IDENTIFICATION</scope>
</reference>
<dbReference type="FunCoup" id="A0A2Y9R1H2">
    <property type="interactions" value="125"/>
</dbReference>
<evidence type="ECO:0000313" key="3">
    <source>
        <dbReference type="Proteomes" id="UP000248480"/>
    </source>
</evidence>
<dbReference type="Proteomes" id="UP000248480">
    <property type="component" value="Unplaced"/>
</dbReference>
<dbReference type="GeneID" id="101361101"/>
<feature type="region of interest" description="Disordered" evidence="2">
    <location>
        <begin position="557"/>
        <end position="580"/>
    </location>
</feature>
<evidence type="ECO:0000256" key="1">
    <source>
        <dbReference type="SAM" id="Coils"/>
    </source>
</evidence>
<sequence length="918" mass="101199">MGLTRRRCHGSGTGAWPGVSGDPGSRRRAGASSMSRPDPGAEATKLKTGTEQLLRARPCTEDRKPEASRRAGHTQTLQLLLYDRHLRRGAVRMAHLLGSQACMDSLRKDLTDLQGTIVDVVSRAGPVQFPSWKFPDRMACDLDMVDLLEHYDHVPSDPEFTQLSHAVLLELVIDRLLLLLQSCASYLENLGSEQMMPPAQAMGPCMSVGLTVRRFWNSLLRVGMLYQQVAPQKRANQGETPTSKPTAKGEPARSPEFVTAKFIKPSSPMPGLSQSCRKLDSIPTRVSLQCPVRAAENTRSVHSQTVETALVPCDACTSVQGSLREVGKVVISLCQGQNLPSSLDQFQQLVQDSMGLRPLPAATVGRWVAEQSKDLMRISKHVGALTQLVGPLRAQLEEAEGQKDGLRKQVGELEQTLQQEQGVRRQQAEEAEQHLAEWECNKQQLLAETSDLKTKVAILEGELKQKQESTQAIEAKAQQLQAEVELRAAAERQVQQLEGQVQLLAGRLDGASQQIRWASTELDKEKARVDSMVRHQESLQAKQRALLQQLDSLDQEREELRGSLDEAEAQRAHVEEQLESLQSEREQGQCQLRAQQELLQSLQQEKQGLEQATMDLRLTISELERELLELKERERLLVAFPDLHRPLEAQIQSRSLGIVQRAPLGRMLHGGKSIGRAVGKICHKLVAMPSCETDSSCFLQIRKPRTRADSNLPRSVIPAVVTFLVGGRGRARCPPSEALSHPMQEAGLAGWGPRQCVPTGSGNVTDDMERQVQANNIRIRVLQEENERLRAMLSKIREVAQQGGLKLIPQDQLCSPLTKGTPGTAHPAQAQRASPGPLGRRPPPGSRTSSAGRTLSGQSRAFPPQKPGSQPSNSSLEEVPHSAICSQNPIRALARLRRRLSPCRGQASSAHQPQERPT</sequence>
<dbReference type="CTD" id="550631"/>
<dbReference type="AlphaFoldDB" id="A0A2Y9R1H2"/>
<dbReference type="InterPro" id="IPR029681">
    <property type="entry name" value="CCDC157"/>
</dbReference>
<dbReference type="PANTHER" id="PTHR43696">
    <property type="entry name" value="COILED-COIL DOMAIN-CONTAINING PROTEIN 157"/>
    <property type="match status" value="1"/>
</dbReference>
<dbReference type="RefSeq" id="XP_023589420.1">
    <property type="nucleotide sequence ID" value="XM_023733652.1"/>
</dbReference>
<dbReference type="PANTHER" id="PTHR43696:SF9">
    <property type="entry name" value="COILED-COIL DOMAIN-CONTAINING PROTEIN 157"/>
    <property type="match status" value="1"/>
</dbReference>
<organism evidence="3 4">
    <name type="scientific">Trichechus manatus latirostris</name>
    <name type="common">Florida manatee</name>
    <dbReference type="NCBI Taxonomy" id="127582"/>
    <lineage>
        <taxon>Eukaryota</taxon>
        <taxon>Metazoa</taxon>
        <taxon>Chordata</taxon>
        <taxon>Craniata</taxon>
        <taxon>Vertebrata</taxon>
        <taxon>Euteleostomi</taxon>
        <taxon>Mammalia</taxon>
        <taxon>Eutheria</taxon>
        <taxon>Afrotheria</taxon>
        <taxon>Sirenia</taxon>
        <taxon>Trichechidae</taxon>
        <taxon>Trichechus</taxon>
    </lineage>
</organism>
<feature type="region of interest" description="Disordered" evidence="2">
    <location>
        <begin position="232"/>
        <end position="254"/>
    </location>
</feature>
<gene>
    <name evidence="4" type="primary">CCDC157</name>
</gene>
<feature type="region of interest" description="Disordered" evidence="2">
    <location>
        <begin position="1"/>
        <end position="72"/>
    </location>
</feature>
<feature type="compositionally biased region" description="Basic and acidic residues" evidence="2">
    <location>
        <begin position="58"/>
        <end position="69"/>
    </location>
</feature>
<evidence type="ECO:0000313" key="4">
    <source>
        <dbReference type="RefSeq" id="XP_023589420.1"/>
    </source>
</evidence>
<keyword evidence="1" id="KW-0175">Coiled coil</keyword>
<keyword evidence="3" id="KW-1185">Reference proteome</keyword>
<accession>A0A2Y9R1H2</accession>
<feature type="coiled-coil region" evidence="1">
    <location>
        <begin position="765"/>
        <end position="802"/>
    </location>
</feature>
<evidence type="ECO:0000256" key="2">
    <source>
        <dbReference type="SAM" id="MobiDB-lite"/>
    </source>
</evidence>